<dbReference type="PANTHER" id="PTHR22640:SF2">
    <property type="entry name" value="STRUCTURAL MAINTENANCE OF CHROMOSOMES FLEXIBLE HINGE DOMAIN-CONTAINING PROTEIN 1"/>
    <property type="match status" value="1"/>
</dbReference>
<evidence type="ECO:0000259" key="2">
    <source>
        <dbReference type="Pfam" id="PF22899"/>
    </source>
</evidence>
<dbReference type="InterPro" id="IPR036890">
    <property type="entry name" value="HATPase_C_sf"/>
</dbReference>
<accession>A0A3P3YD66</accession>
<dbReference type="Pfam" id="PF22899">
    <property type="entry name" value="SMCHD1_S5"/>
    <property type="match status" value="1"/>
</dbReference>
<geneLocation type="mitochondrion" evidence="3"/>
<feature type="domain" description="SMCHD1 ribosomal S5" evidence="2">
    <location>
        <begin position="300"/>
        <end position="485"/>
    </location>
</feature>
<keyword evidence="3" id="KW-0496">Mitochondrion</keyword>
<proteinExistence type="predicted"/>
<dbReference type="EMBL" id="OVEO01000009">
    <property type="protein sequence ID" value="SPQ98103.1"/>
    <property type="molecule type" value="Genomic_DNA"/>
</dbReference>
<dbReference type="InterPro" id="IPR038892">
    <property type="entry name" value="SMCHD1"/>
</dbReference>
<evidence type="ECO:0000256" key="1">
    <source>
        <dbReference type="SAM" id="MobiDB-lite"/>
    </source>
</evidence>
<dbReference type="Proteomes" id="UP000290189">
    <property type="component" value="Unassembled WGS sequence"/>
</dbReference>
<dbReference type="PANTHER" id="PTHR22640">
    <property type="entry name" value="STRUCTURAL MAINTENANCE OF CHROMOSOMES FLEXIBLE HINGE DOMAIN-CONTAINING PROTEIN 1"/>
    <property type="match status" value="1"/>
</dbReference>
<dbReference type="InterPro" id="IPR055109">
    <property type="entry name" value="SMCHD1_S5"/>
</dbReference>
<evidence type="ECO:0000313" key="3">
    <source>
        <dbReference type="EMBL" id="SPQ98103.1"/>
    </source>
</evidence>
<feature type="region of interest" description="Disordered" evidence="1">
    <location>
        <begin position="1905"/>
        <end position="1939"/>
    </location>
</feature>
<dbReference type="SUPFAM" id="SSF55874">
    <property type="entry name" value="ATPase domain of HSP90 chaperone/DNA topoisomerase II/histidine kinase"/>
    <property type="match status" value="1"/>
</dbReference>
<name>A0A3P3YD66_PLABS</name>
<sequence>MPPPPPPATSSTPSDGDRRSSFITRINMTPSPAVMTQAGNFSYFADKGKSPLPYAICEFVDNSLAAICQRQEPGASPGRISIHFERCGDNSILVIRDNGCGMDFSTLAEFATYALSPEARGIEPKQDSMEEFYENPLRLNAGISKFGVGAKTSAFHLGSQLYVLTKQSCSDDIREFHVSRDIVDEFKTMGKDCWEKSIRTHPSGSLAESLILKDLPSFPYIQGLVQDEERPPSFTYVIVADITEAYVSRFEEHAESVAKSLAHVYHYYLHDHPAITSSIGGSISIGLTVGRQSWELTEVDDLEAKLLREQQSTFTFELITSNPPSAVFGTIGYFPFVNEETLGAILSTDTYNDIADGGTGETPASEEPQLPALEKYPIFSCWWQGRLIPMTTVDWLPSWMQGAFVKELARCRYRLRGALFFDSRWNLTNTKGVFTEDVKSMLEGPDVVARAFEPGQRPYALVGRETRNLVVPIRDQFAEWVRSCHVEFDRELEFRCRIPYEAGEIRPSWVFYSEMAIANPGSQSRVIRTGDIIQTLATTNEPAQFYRVVKFRKRPCGEGSFEEQPERITVSDGRSGPGCIAQRLPEMRYPNHIQRVQLRSIDKAATESAIQSAYEQCLTTAKSKYPARLEVVISPPGQPPSKVKAGYVFPNTDIRVLNGGTPPAMLHHIPFTRQLLKLKQCISKFDTDKRQFKMFGDEISKSGEAKNKVFSFWEIGTPFNKVGRFRVQFKLLNCKGVDGQGVDTDVYEFEVVADKPAMLRIVDQETDSIRKKSYALPVMHLGLGCESQDKAAIVVLDRYKNKCLPDDDMMRLLSLRHGVVDVRSSRFICDADRVLITKVRLDPKDPASQQTVDVSNVTSLDVYYCDDLIGKLPVSVAGGEPFSIGWPPGVEPPSEPITLRSGTRLPPLDLQLYDRFRMPCSSSPAVKGISLHVNDSRARLNRWRMAKPLLLRASSVIATTNGAIHVPAIRVNSGQERLLMTIRLEFERDKSRLRGSGPESEDVCIELVVTPGDEIASFAVTLADVAEGDPVVVGSTHCLKVILTHENGSRVATPYPASLLASCTVEFNGERHDLTADGVISPGFQFPTTTRTGAYTLMTALDIGSAMLDSDDDDSAAPTRLTFPLKVSLVADVVDHVRISVQRALTCGVPMGNALQVILQDKYDNAVADDDLLRTLSVTFPELLATGDTERHIDGAVMTFPGRVLVGAAKAGYVVQVDGAPDCPKTAKFELVEGPPHHFIVKFPGIAPEQSFIQDVGSEEVIVDVPIYSRCKLDVTVHVCDAAGAILSSDLSTSVSCDYGKVLSSRAGSGCINTHSVLIASPSNGESVAVTIEHRASNRRDCIQPYVLRFVSIRPWLRQVCGIVLEPVQTAIRAEDPLPVIQGHLVDCRGQRIDLLSHHEILRNLWLSQLRDSTETPADDLYEVVAHVTQFELIVHYNESDESVLELLPDVNERTITRSTGVLRAQATDSRSAIPDVISLYFADRFNNLTGDPMDESAKEQLACVVKDYGGTPLCKPRLSLSAAGDSIVIVGLRINPNANLPSGSHTLMFKLHSHPNIQPASLRFFYSPDAQEQSEHSALKAQEALLKEEIRKLQAELTRVASLYEEKNYNMLSLRDRIQVISVQHCPAGQQFDSFLMLSEARLELGAVHQKIKEMSYEMPRPPNYNVYRRVPNFAAIVGQCITCANREDARLVTHALGPGNLNGAIYTQISASASTSLRPNAHFDLSSMRSPRRTQRDPPWMKSRGPRKTWSGRDPRPLSSLVRKHPQVDDKVFEKVCGNFLQGFEVMDTYQDAMSFKQYAIRHNVWCGTLLTYDGGVVASNGRLGDRIKSFAEMLPSVVSVHPVDLLATQDRLVRRIDDIEKYMRMCDDERALFNEAQQLNDESARIDEKILTAREHLRSLQDSIGALDPSGSTGRRRRRPSSILDGHASLRRPRLA</sequence>
<protein>
    <recommendedName>
        <fullName evidence="2">SMCHD1 ribosomal S5 domain-containing protein</fullName>
    </recommendedName>
</protein>
<dbReference type="Gene3D" id="3.30.565.10">
    <property type="entry name" value="Histidine kinase-like ATPase, C-terminal domain"/>
    <property type="match status" value="1"/>
</dbReference>
<reference evidence="3 4" key="1">
    <citation type="submission" date="2018-03" db="EMBL/GenBank/DDBJ databases">
        <authorList>
            <person name="Fogelqvist J."/>
        </authorList>
    </citation>
    <scope>NUCLEOTIDE SEQUENCE [LARGE SCALE GENOMIC DNA]</scope>
</reference>
<organism evidence="3 4">
    <name type="scientific">Plasmodiophora brassicae</name>
    <name type="common">Clubroot disease agent</name>
    <dbReference type="NCBI Taxonomy" id="37360"/>
    <lineage>
        <taxon>Eukaryota</taxon>
        <taxon>Sar</taxon>
        <taxon>Rhizaria</taxon>
        <taxon>Endomyxa</taxon>
        <taxon>Phytomyxea</taxon>
        <taxon>Plasmodiophorida</taxon>
        <taxon>Plasmodiophoridae</taxon>
        <taxon>Plasmodiophora</taxon>
    </lineage>
</organism>
<dbReference type="Pfam" id="PF13589">
    <property type="entry name" value="HATPase_c_3"/>
    <property type="match status" value="1"/>
</dbReference>
<feature type="region of interest" description="Disordered" evidence="1">
    <location>
        <begin position="1723"/>
        <end position="1761"/>
    </location>
</feature>
<gene>
    <name evidence="3" type="ORF">PLBR_LOCUS5318</name>
</gene>
<evidence type="ECO:0000313" key="4">
    <source>
        <dbReference type="Proteomes" id="UP000290189"/>
    </source>
</evidence>
<dbReference type="GO" id="GO:0006302">
    <property type="term" value="P:double-strand break repair"/>
    <property type="evidence" value="ECO:0007669"/>
    <property type="project" value="InterPro"/>
</dbReference>
<feature type="region of interest" description="Disordered" evidence="1">
    <location>
        <begin position="1"/>
        <end position="20"/>
    </location>
</feature>